<comment type="caution">
    <text evidence="1">The sequence shown here is derived from an EMBL/GenBank/DDBJ whole genome shotgun (WGS) entry which is preliminary data.</text>
</comment>
<name>A0ABW4HG81_9FLAO</name>
<dbReference type="RefSeq" id="WP_379815540.1">
    <property type="nucleotide sequence ID" value="NZ_JBHUDZ010000016.1"/>
</dbReference>
<protein>
    <submittedName>
        <fullName evidence="1">DUF4291 family protein</fullName>
    </submittedName>
</protein>
<proteinExistence type="predicted"/>
<reference evidence="2" key="1">
    <citation type="journal article" date="2019" name="Int. J. Syst. Evol. Microbiol.">
        <title>The Global Catalogue of Microorganisms (GCM) 10K type strain sequencing project: providing services to taxonomists for standard genome sequencing and annotation.</title>
        <authorList>
            <consortium name="The Broad Institute Genomics Platform"/>
            <consortium name="The Broad Institute Genome Sequencing Center for Infectious Disease"/>
            <person name="Wu L."/>
            <person name="Ma J."/>
        </authorList>
    </citation>
    <scope>NUCLEOTIDE SEQUENCE [LARGE SCALE GENOMIC DNA]</scope>
    <source>
        <strain evidence="2">CCUG 70865</strain>
    </source>
</reference>
<dbReference type="EMBL" id="JBHUDZ010000016">
    <property type="protein sequence ID" value="MFD1604451.1"/>
    <property type="molecule type" value="Genomic_DNA"/>
</dbReference>
<dbReference type="PANTHER" id="PTHR38567">
    <property type="entry name" value="DUF4291 DOMAIN-CONTAINING PROTEIN"/>
    <property type="match status" value="1"/>
</dbReference>
<accession>A0ABW4HG81</accession>
<dbReference type="InterPro" id="IPR025633">
    <property type="entry name" value="DUF4291"/>
</dbReference>
<keyword evidence="2" id="KW-1185">Reference proteome</keyword>
<dbReference type="Pfam" id="PF14124">
    <property type="entry name" value="DUF4291"/>
    <property type="match status" value="1"/>
</dbReference>
<evidence type="ECO:0000313" key="2">
    <source>
        <dbReference type="Proteomes" id="UP001597138"/>
    </source>
</evidence>
<dbReference type="PANTHER" id="PTHR38567:SF1">
    <property type="entry name" value="DUF4291 DOMAIN-CONTAINING PROTEIN"/>
    <property type="match status" value="1"/>
</dbReference>
<organism evidence="1 2">
    <name type="scientific">Flavobacterium artemisiae</name>
    <dbReference type="NCBI Taxonomy" id="2126556"/>
    <lineage>
        <taxon>Bacteria</taxon>
        <taxon>Pseudomonadati</taxon>
        <taxon>Bacteroidota</taxon>
        <taxon>Flavobacteriia</taxon>
        <taxon>Flavobacteriales</taxon>
        <taxon>Flavobacteriaceae</taxon>
        <taxon>Flavobacterium</taxon>
    </lineage>
</organism>
<gene>
    <name evidence="1" type="ORF">ACFSC2_17070</name>
</gene>
<sequence>MLQRETDLREIKRILNEKDSDGVFGKVYGFAGTYCRDEEILLLLCEIFESDWHTRHEDMARSFQDASNPVTAESLFRVALTEFEYMNWNDNYPLQRKCTWALADIGTPEAKDFLEQIKETANETIAEFAAKRLREWDAEFRRKGQMLSSDERYGFNITLEKYSDRLKALPDGEQKLIGNLLDNRRLEHSRQTFELVEVIEQYVLLYQSHERETADEAVKNQKFNYPANESSVVNPLKLSFLSMMYGGSWTAEKEGQRMLAIWIEKEAFVEILNTATEVAAGEYQKEILNQKVKLEWRPDRDAAGSETQSKTAVFHLDNDAFEKLINDKIECIMDVTDFVLEQNVHIINGDLDKLLIPKERILPV</sequence>
<evidence type="ECO:0000313" key="1">
    <source>
        <dbReference type="EMBL" id="MFD1604451.1"/>
    </source>
</evidence>
<dbReference type="Proteomes" id="UP001597138">
    <property type="component" value="Unassembled WGS sequence"/>
</dbReference>